<organism evidence="1 2">
    <name type="scientific">Pseudohalioglobus sediminis</name>
    <dbReference type="NCBI Taxonomy" id="2606449"/>
    <lineage>
        <taxon>Bacteria</taxon>
        <taxon>Pseudomonadati</taxon>
        <taxon>Pseudomonadota</taxon>
        <taxon>Gammaproteobacteria</taxon>
        <taxon>Cellvibrionales</taxon>
        <taxon>Halieaceae</taxon>
        <taxon>Pseudohalioglobus</taxon>
    </lineage>
</organism>
<evidence type="ECO:0000313" key="1">
    <source>
        <dbReference type="EMBL" id="KAA1193425.1"/>
    </source>
</evidence>
<keyword evidence="2" id="KW-1185">Reference proteome</keyword>
<name>A0A5B0X3Y5_9GAMM</name>
<accession>A0A5B0X3Y5</accession>
<dbReference type="AlphaFoldDB" id="A0A5B0X3Y5"/>
<dbReference type="EMBL" id="VTUX01000002">
    <property type="protein sequence ID" value="KAA1193425.1"/>
    <property type="molecule type" value="Genomic_DNA"/>
</dbReference>
<proteinExistence type="predicted"/>
<protein>
    <submittedName>
        <fullName evidence="1">Uncharacterized protein</fullName>
    </submittedName>
</protein>
<dbReference type="SUPFAM" id="SSF54593">
    <property type="entry name" value="Glyoxalase/Bleomycin resistance protein/Dihydroxybiphenyl dioxygenase"/>
    <property type="match status" value="1"/>
</dbReference>
<comment type="caution">
    <text evidence="1">The sequence shown here is derived from an EMBL/GenBank/DDBJ whole genome shotgun (WGS) entry which is preliminary data.</text>
</comment>
<dbReference type="RefSeq" id="WP_149610532.1">
    <property type="nucleotide sequence ID" value="NZ_VTUX01000002.1"/>
</dbReference>
<gene>
    <name evidence="1" type="ORF">F0M18_06210</name>
</gene>
<sequence>MRTPPLLGPVALCTIVANEGKAACAAYTRWMHQSVVEQGVLDHDTAAALGLRTLAGNPCWLLANATGRAWLLIVEAPEAPERDPLHSFGWMAMEVLVADVDDLAASLSGSPFTLLRAPADLDVSDSIRACQVRGPAGEVLYLTRISGEVAPFDLPRCEAAVDHLFIPVLSTPSRDCSLADYAAISGNEGLRFDTRITVVNQARSFELNRRHAVATLQLAGQALIEIDQIAGTRDAGAGPHTGVANIAFFCQLAADAAAHSHTSGPFAGYRTSARAGSGGEDFTLVHR</sequence>
<reference evidence="1 2" key="1">
    <citation type="submission" date="2019-09" db="EMBL/GenBank/DDBJ databases">
        <authorList>
            <person name="Chen X.-Y."/>
        </authorList>
    </citation>
    <scope>NUCLEOTIDE SEQUENCE [LARGE SCALE GENOMIC DNA]</scope>
    <source>
        <strain evidence="1 2">NY5</strain>
    </source>
</reference>
<dbReference type="InterPro" id="IPR029068">
    <property type="entry name" value="Glyas_Bleomycin-R_OHBP_Dase"/>
</dbReference>
<dbReference type="Proteomes" id="UP000323708">
    <property type="component" value="Unassembled WGS sequence"/>
</dbReference>
<evidence type="ECO:0000313" key="2">
    <source>
        <dbReference type="Proteomes" id="UP000323708"/>
    </source>
</evidence>